<evidence type="ECO:0000313" key="1">
    <source>
        <dbReference type="EMBL" id="MPM80478.1"/>
    </source>
</evidence>
<sequence>MLLNDMPLQQSSRVHLAVNDEKSTGANFTFCDRRQQQRFFNAQLTLNPSNKAKIQLYVTTERSLTTDPGQTHQRELQIKYVDGTFSSFSFDSGMSFFSPFIDWDWNYERELYQTMMIRMEKNQHKYAKFMDSLIFYYPEVEEKDALSIHFNQALMAHRIKAIE</sequence>
<reference evidence="1" key="1">
    <citation type="submission" date="2019-08" db="EMBL/GenBank/DDBJ databases">
        <authorList>
            <person name="Kucharzyk K."/>
            <person name="Murdoch R.W."/>
            <person name="Higgins S."/>
            <person name="Loffler F."/>
        </authorList>
    </citation>
    <scope>NUCLEOTIDE SEQUENCE</scope>
</reference>
<protein>
    <submittedName>
        <fullName evidence="1">Uncharacterized protein</fullName>
    </submittedName>
</protein>
<name>A0A645CUD4_9ZZZZ</name>
<proteinExistence type="predicted"/>
<accession>A0A645CUD4</accession>
<dbReference type="AlphaFoldDB" id="A0A645CUD4"/>
<organism evidence="1">
    <name type="scientific">bioreactor metagenome</name>
    <dbReference type="NCBI Taxonomy" id="1076179"/>
    <lineage>
        <taxon>unclassified sequences</taxon>
        <taxon>metagenomes</taxon>
        <taxon>ecological metagenomes</taxon>
    </lineage>
</organism>
<comment type="caution">
    <text evidence="1">The sequence shown here is derived from an EMBL/GenBank/DDBJ whole genome shotgun (WGS) entry which is preliminary data.</text>
</comment>
<gene>
    <name evidence="1" type="ORF">SDC9_127525</name>
</gene>
<dbReference type="EMBL" id="VSSQ01030084">
    <property type="protein sequence ID" value="MPM80478.1"/>
    <property type="molecule type" value="Genomic_DNA"/>
</dbReference>